<dbReference type="Gene3D" id="3.10.620.30">
    <property type="match status" value="1"/>
</dbReference>
<comment type="caution">
    <text evidence="1">The sequence shown here is derived from an EMBL/GenBank/DDBJ whole genome shotgun (WGS) entry which is preliminary data.</text>
</comment>
<dbReference type="EMBL" id="JTEO01000004">
    <property type="protein sequence ID" value="MCQ6962919.1"/>
    <property type="molecule type" value="Genomic_DNA"/>
</dbReference>
<evidence type="ECO:0000313" key="2">
    <source>
        <dbReference type="Proteomes" id="UP001206983"/>
    </source>
</evidence>
<proteinExistence type="predicted"/>
<dbReference type="PROSITE" id="PS51257">
    <property type="entry name" value="PROKAR_LIPOPROTEIN"/>
    <property type="match status" value="1"/>
</dbReference>
<sequence length="395" mass="43522">MNRLEKSCRLLVLLALVTGSVISLGCISEPVQKLSAYLSPSSTTLLQDGKVYDPDPSRLTVPMIPAQAPFRYEGKPDAGEKRSSPGYQLASSYYYTAFYEGSDGVTGIYIENMGDYTIFAYEFGLLDVSTGNWYGRETGTTIIPGEKKKLGNVAVHVPAGSEDIRLKLGLSILAKTQSGQWYDYGRQYFEEFTIDAQQQPTMESPEYLSNPRSSFYLINDKVDPYNTEVRKMAAVSAKKYPGPYSVYQLCSLFDDTKNRIDYINDPRGRDMWSPPGDTLLIGAGDCDDYAILLASLVESIGGTARIYLTDTHAFAAVYIGDEDNTRSVVEGVRQYYGDLPVYYTTDEYGSWLLMDPTSSVYAGGLPAGAAPVNGGWTFQNTSQVIAIDIAPNDQE</sequence>
<dbReference type="Proteomes" id="UP001206983">
    <property type="component" value="Unassembled WGS sequence"/>
</dbReference>
<reference evidence="1 2" key="1">
    <citation type="journal article" date="2011" name="Appl. Environ. Microbiol.">
        <title>Methanogenic archaea isolated from Taiwan's Chelungpu fault.</title>
        <authorList>
            <person name="Wu S.Y."/>
            <person name="Lai M.C."/>
        </authorList>
    </citation>
    <scope>NUCLEOTIDE SEQUENCE [LARGE SCALE GENOMIC DNA]</scope>
    <source>
        <strain evidence="1 2">St545Mb</strain>
    </source>
</reference>
<gene>
    <name evidence="1" type="ORF">PV02_07550</name>
</gene>
<dbReference type="SUPFAM" id="SSF54001">
    <property type="entry name" value="Cysteine proteinases"/>
    <property type="match status" value="1"/>
</dbReference>
<dbReference type="AlphaFoldDB" id="A0AAE3HB67"/>
<keyword evidence="2" id="KW-1185">Reference proteome</keyword>
<dbReference type="RefSeq" id="WP_256622786.1">
    <property type="nucleotide sequence ID" value="NZ_JTEO01000004.1"/>
</dbReference>
<dbReference type="InterPro" id="IPR038765">
    <property type="entry name" value="Papain-like_cys_pep_sf"/>
</dbReference>
<accession>A0AAE3HB67</accession>
<organism evidence="1 2">
    <name type="scientific">Methanolobus chelungpuianus</name>
    <dbReference type="NCBI Taxonomy" id="502115"/>
    <lineage>
        <taxon>Archaea</taxon>
        <taxon>Methanobacteriati</taxon>
        <taxon>Methanobacteriota</taxon>
        <taxon>Stenosarchaea group</taxon>
        <taxon>Methanomicrobia</taxon>
        <taxon>Methanosarcinales</taxon>
        <taxon>Methanosarcinaceae</taxon>
        <taxon>Methanolobus</taxon>
    </lineage>
</organism>
<evidence type="ECO:0008006" key="3">
    <source>
        <dbReference type="Google" id="ProtNLM"/>
    </source>
</evidence>
<name>A0AAE3HB67_9EURY</name>
<evidence type="ECO:0000313" key="1">
    <source>
        <dbReference type="EMBL" id="MCQ6962919.1"/>
    </source>
</evidence>
<protein>
    <recommendedName>
        <fullName evidence="3">Transglutaminase-like domain-containing protein</fullName>
    </recommendedName>
</protein>